<comment type="caution">
    <text evidence="1">The sequence shown here is derived from an EMBL/GenBank/DDBJ whole genome shotgun (WGS) entry which is preliminary data.</text>
</comment>
<gene>
    <name evidence="1" type="ORF">RchiOBHm_Chr5g0056251</name>
</gene>
<keyword evidence="2" id="KW-1185">Reference proteome</keyword>
<reference evidence="1 2" key="1">
    <citation type="journal article" date="2018" name="Nat. Genet.">
        <title>The Rosa genome provides new insights in the design of modern roses.</title>
        <authorList>
            <person name="Bendahmane M."/>
        </authorList>
    </citation>
    <scope>NUCLEOTIDE SEQUENCE [LARGE SCALE GENOMIC DNA]</scope>
    <source>
        <strain evidence="2">cv. Old Blush</strain>
    </source>
</reference>
<dbReference type="EMBL" id="PDCK01000043">
    <property type="protein sequence ID" value="PRQ33315.1"/>
    <property type="molecule type" value="Genomic_DNA"/>
</dbReference>
<dbReference type="Proteomes" id="UP000238479">
    <property type="component" value="Chromosome 5"/>
</dbReference>
<protein>
    <submittedName>
        <fullName evidence="1">Uncharacterized protein</fullName>
    </submittedName>
</protein>
<evidence type="ECO:0000313" key="2">
    <source>
        <dbReference type="Proteomes" id="UP000238479"/>
    </source>
</evidence>
<proteinExistence type="predicted"/>
<name>A0A2P6QGK9_ROSCH</name>
<evidence type="ECO:0000313" key="1">
    <source>
        <dbReference type="EMBL" id="PRQ33315.1"/>
    </source>
</evidence>
<sequence>MKTSHFPRKTKKNQIPTSLRPELICHRNLSLLSATSLSLISLSLSLSDLSLSAITKGQKFLRRPNSCYKGIQPKRNEARLHPPRCLIYN</sequence>
<organism evidence="1 2">
    <name type="scientific">Rosa chinensis</name>
    <name type="common">China rose</name>
    <dbReference type="NCBI Taxonomy" id="74649"/>
    <lineage>
        <taxon>Eukaryota</taxon>
        <taxon>Viridiplantae</taxon>
        <taxon>Streptophyta</taxon>
        <taxon>Embryophyta</taxon>
        <taxon>Tracheophyta</taxon>
        <taxon>Spermatophyta</taxon>
        <taxon>Magnoliopsida</taxon>
        <taxon>eudicotyledons</taxon>
        <taxon>Gunneridae</taxon>
        <taxon>Pentapetalae</taxon>
        <taxon>rosids</taxon>
        <taxon>fabids</taxon>
        <taxon>Rosales</taxon>
        <taxon>Rosaceae</taxon>
        <taxon>Rosoideae</taxon>
        <taxon>Rosoideae incertae sedis</taxon>
        <taxon>Rosa</taxon>
    </lineage>
</organism>
<dbReference type="Gramene" id="PRQ33315">
    <property type="protein sequence ID" value="PRQ33315"/>
    <property type="gene ID" value="RchiOBHm_Chr5g0056251"/>
</dbReference>
<dbReference type="AlphaFoldDB" id="A0A2P6QGK9"/>
<accession>A0A2P6QGK9</accession>